<dbReference type="InterPro" id="IPR013151">
    <property type="entry name" value="Immunoglobulin_dom"/>
</dbReference>
<keyword evidence="2" id="KW-1003">Cell membrane</keyword>
<dbReference type="GO" id="GO:0071222">
    <property type="term" value="P:cellular response to lipopolysaccharide"/>
    <property type="evidence" value="ECO:0007669"/>
    <property type="project" value="TreeGrafter"/>
</dbReference>
<dbReference type="GO" id="GO:0031295">
    <property type="term" value="P:T cell costimulation"/>
    <property type="evidence" value="ECO:0007669"/>
    <property type="project" value="TreeGrafter"/>
</dbReference>
<keyword evidence="6 11" id="KW-0472">Membrane</keyword>
<dbReference type="Pfam" id="PF00047">
    <property type="entry name" value="ig"/>
    <property type="match status" value="1"/>
</dbReference>
<dbReference type="GO" id="GO:0042130">
    <property type="term" value="P:negative regulation of T cell proliferation"/>
    <property type="evidence" value="ECO:0007669"/>
    <property type="project" value="TreeGrafter"/>
</dbReference>
<keyword evidence="5 11" id="KW-1133">Transmembrane helix</keyword>
<gene>
    <name evidence="14" type="ORF">AMEX_G25168</name>
</gene>
<evidence type="ECO:0000256" key="2">
    <source>
        <dbReference type="ARBA" id="ARBA00022475"/>
    </source>
</evidence>
<dbReference type="CDD" id="cd00096">
    <property type="entry name" value="Ig"/>
    <property type="match status" value="1"/>
</dbReference>
<dbReference type="InterPro" id="IPR036179">
    <property type="entry name" value="Ig-like_dom_sf"/>
</dbReference>
<evidence type="ECO:0000256" key="5">
    <source>
        <dbReference type="ARBA" id="ARBA00022989"/>
    </source>
</evidence>
<dbReference type="GO" id="GO:0006955">
    <property type="term" value="P:immune response"/>
    <property type="evidence" value="ECO:0007669"/>
    <property type="project" value="TreeGrafter"/>
</dbReference>
<organism evidence="14 15">
    <name type="scientific">Astyanax mexicanus</name>
    <name type="common">Blind cave fish</name>
    <name type="synonym">Astyanax fasciatus mexicanus</name>
    <dbReference type="NCBI Taxonomy" id="7994"/>
    <lineage>
        <taxon>Eukaryota</taxon>
        <taxon>Metazoa</taxon>
        <taxon>Chordata</taxon>
        <taxon>Craniata</taxon>
        <taxon>Vertebrata</taxon>
        <taxon>Euteleostomi</taxon>
        <taxon>Actinopterygii</taxon>
        <taxon>Neopterygii</taxon>
        <taxon>Teleostei</taxon>
        <taxon>Ostariophysi</taxon>
        <taxon>Characiformes</taxon>
        <taxon>Characoidei</taxon>
        <taxon>Acestrorhamphidae</taxon>
        <taxon>Acestrorhamphinae</taxon>
        <taxon>Astyanax</taxon>
    </lineage>
</organism>
<feature type="signal peptide" evidence="12">
    <location>
        <begin position="1"/>
        <end position="27"/>
    </location>
</feature>
<dbReference type="PROSITE" id="PS50835">
    <property type="entry name" value="IG_LIKE"/>
    <property type="match status" value="1"/>
</dbReference>
<feature type="transmembrane region" description="Helical" evidence="11">
    <location>
        <begin position="336"/>
        <end position="356"/>
    </location>
</feature>
<reference evidence="14 15" key="1">
    <citation type="submission" date="2021-07" db="EMBL/GenBank/DDBJ databases">
        <authorList>
            <person name="Imarazene B."/>
            <person name="Zahm M."/>
            <person name="Klopp C."/>
            <person name="Cabau C."/>
            <person name="Beille S."/>
            <person name="Jouanno E."/>
            <person name="Castinel A."/>
            <person name="Lluch J."/>
            <person name="Gil L."/>
            <person name="Kuchtly C."/>
            <person name="Lopez Roques C."/>
            <person name="Donnadieu C."/>
            <person name="Parrinello H."/>
            <person name="Journot L."/>
            <person name="Du K."/>
            <person name="Schartl M."/>
            <person name="Retaux S."/>
            <person name="Guiguen Y."/>
        </authorList>
    </citation>
    <scope>NUCLEOTIDE SEQUENCE [LARGE SCALE GENOMIC DNA]</scope>
    <source>
        <strain evidence="14">Pach_M1</strain>
        <tissue evidence="14">Testis</tissue>
    </source>
</reference>
<dbReference type="SUPFAM" id="SSF48726">
    <property type="entry name" value="Immunoglobulin"/>
    <property type="match status" value="2"/>
</dbReference>
<keyword evidence="9" id="KW-0325">Glycoprotein</keyword>
<dbReference type="InterPro" id="IPR007110">
    <property type="entry name" value="Ig-like_dom"/>
</dbReference>
<evidence type="ECO:0000256" key="4">
    <source>
        <dbReference type="ARBA" id="ARBA00022729"/>
    </source>
</evidence>
<dbReference type="InterPro" id="IPR051713">
    <property type="entry name" value="T-cell_Activation_Regulation"/>
</dbReference>
<proteinExistence type="predicted"/>
<protein>
    <recommendedName>
        <fullName evidence="13">Ig-like domain-containing protein</fullName>
    </recommendedName>
</protein>
<dbReference type="AlphaFoldDB" id="A0A8T2KV62"/>
<dbReference type="PANTHER" id="PTHR25466">
    <property type="entry name" value="T-LYMPHOCYTE ACTIVATION ANTIGEN"/>
    <property type="match status" value="1"/>
</dbReference>
<evidence type="ECO:0000256" key="6">
    <source>
        <dbReference type="ARBA" id="ARBA00023136"/>
    </source>
</evidence>
<accession>A0A8T2KV62</accession>
<evidence type="ECO:0000256" key="11">
    <source>
        <dbReference type="SAM" id="Phobius"/>
    </source>
</evidence>
<keyword evidence="3 11" id="KW-0812">Transmembrane</keyword>
<evidence type="ECO:0000256" key="3">
    <source>
        <dbReference type="ARBA" id="ARBA00022692"/>
    </source>
</evidence>
<dbReference type="InterPro" id="IPR003599">
    <property type="entry name" value="Ig_sub"/>
</dbReference>
<evidence type="ECO:0000313" key="14">
    <source>
        <dbReference type="EMBL" id="KAG9261592.1"/>
    </source>
</evidence>
<evidence type="ECO:0000259" key="13">
    <source>
        <dbReference type="PROSITE" id="PS50835"/>
    </source>
</evidence>
<evidence type="ECO:0000256" key="1">
    <source>
        <dbReference type="ARBA" id="ARBA00004251"/>
    </source>
</evidence>
<keyword evidence="4 12" id="KW-0732">Signal</keyword>
<dbReference type="InterPro" id="IPR013783">
    <property type="entry name" value="Ig-like_fold"/>
</dbReference>
<feature type="chain" id="PRO_5035933024" description="Ig-like domain-containing protein" evidence="12">
    <location>
        <begin position="28"/>
        <end position="395"/>
    </location>
</feature>
<dbReference type="EMBL" id="JAICCE010000022">
    <property type="protein sequence ID" value="KAG9261592.1"/>
    <property type="molecule type" value="Genomic_DNA"/>
</dbReference>
<name>A0A8T2KV62_ASTMX</name>
<keyword evidence="7" id="KW-1015">Disulfide bond</keyword>
<dbReference type="Proteomes" id="UP000752171">
    <property type="component" value="Unassembled WGS sequence"/>
</dbReference>
<keyword evidence="10" id="KW-0393">Immunoglobulin domain</keyword>
<dbReference type="GO" id="GO:0009897">
    <property type="term" value="C:external side of plasma membrane"/>
    <property type="evidence" value="ECO:0007669"/>
    <property type="project" value="TreeGrafter"/>
</dbReference>
<dbReference type="PANTHER" id="PTHR25466:SF14">
    <property type="entry name" value="BUTYROPHILIN SUBFAMILY 2 MEMBER A2-LIKE-RELATED"/>
    <property type="match status" value="1"/>
</dbReference>
<dbReference type="SMART" id="SM00409">
    <property type="entry name" value="IG"/>
    <property type="match status" value="3"/>
</dbReference>
<evidence type="ECO:0000256" key="8">
    <source>
        <dbReference type="ARBA" id="ARBA00023170"/>
    </source>
</evidence>
<evidence type="ECO:0000313" key="15">
    <source>
        <dbReference type="Proteomes" id="UP000752171"/>
    </source>
</evidence>
<evidence type="ECO:0000256" key="10">
    <source>
        <dbReference type="ARBA" id="ARBA00023319"/>
    </source>
</evidence>
<keyword evidence="8" id="KW-0675">Receptor</keyword>
<sequence>MFVDNMAFCRPAVSVLILLLYLHGVVCAPASAEVTVKAYLNDSATLPCSGQHSGTVVWVMLEKPDHVVAWCNQTSCWSEHGFEMSHDNYRNGTFSLNITAVEHSNAGLYQCLDDHKIISDVRLKVENIPSINVDRYHSVVLPCHGISPGLVTWVKNDKPSDPLAECDRTSCRSVKEGYQMIYDQYLQGDFSLIITEADFSKRGNYTCQCDSFLFRVQLLINPLNSPVHIQSGDSLVLALDLHDPLEVIYKRSGAAHQTSVQICTLYGRSLHCIDKYKNRVFLHSALELSGMNVSDSGVYTMRTIENKEDIHIYTVNVTDYQRPPLPSPLDGKVICISFFLCISVIINVILVVRLCVLKRQHKKANVTCVLKNRCCRNEDANESTAEEQILQTEQQ</sequence>
<evidence type="ECO:0000256" key="7">
    <source>
        <dbReference type="ARBA" id="ARBA00023157"/>
    </source>
</evidence>
<comment type="caution">
    <text evidence="14">The sequence shown here is derived from an EMBL/GenBank/DDBJ whole genome shotgun (WGS) entry which is preliminary data.</text>
</comment>
<comment type="subcellular location">
    <subcellularLocation>
        <location evidence="1">Cell membrane</location>
        <topology evidence="1">Single-pass type I membrane protein</topology>
    </subcellularLocation>
</comment>
<evidence type="ECO:0000256" key="12">
    <source>
        <dbReference type="SAM" id="SignalP"/>
    </source>
</evidence>
<dbReference type="GO" id="GO:0042102">
    <property type="term" value="P:positive regulation of T cell proliferation"/>
    <property type="evidence" value="ECO:0007669"/>
    <property type="project" value="TreeGrafter"/>
</dbReference>
<dbReference type="GO" id="GO:0007166">
    <property type="term" value="P:cell surface receptor signaling pathway"/>
    <property type="evidence" value="ECO:0007669"/>
    <property type="project" value="TreeGrafter"/>
</dbReference>
<feature type="domain" description="Ig-like" evidence="13">
    <location>
        <begin position="29"/>
        <end position="111"/>
    </location>
</feature>
<dbReference type="Gene3D" id="2.60.40.10">
    <property type="entry name" value="Immunoglobulins"/>
    <property type="match status" value="3"/>
</dbReference>
<evidence type="ECO:0000256" key="9">
    <source>
        <dbReference type="ARBA" id="ARBA00023180"/>
    </source>
</evidence>